<dbReference type="Gene3D" id="1.20.80.10">
    <property type="match status" value="1"/>
</dbReference>
<keyword evidence="3" id="KW-0963">Cytoplasm</keyword>
<proteinExistence type="predicted"/>
<dbReference type="PRINTS" id="PR00935">
    <property type="entry name" value="BAND41"/>
</dbReference>
<dbReference type="FunFam" id="2.30.29.30:FF:000002">
    <property type="entry name" value="Band 4.1-like protein 5 isoform 1"/>
    <property type="match status" value="1"/>
</dbReference>
<evidence type="ECO:0000256" key="2">
    <source>
        <dbReference type="ARBA" id="ARBA00004496"/>
    </source>
</evidence>
<dbReference type="CDD" id="cd17108">
    <property type="entry name" value="FERM_F1_EPB41L5_like"/>
    <property type="match status" value="1"/>
</dbReference>
<dbReference type="Pfam" id="PF09380">
    <property type="entry name" value="FERM_C"/>
    <property type="match status" value="1"/>
</dbReference>
<dbReference type="InterPro" id="IPR029071">
    <property type="entry name" value="Ubiquitin-like_domsf"/>
</dbReference>
<evidence type="ECO:0000313" key="7">
    <source>
        <dbReference type="Proteomes" id="UP001152795"/>
    </source>
</evidence>
<reference evidence="6" key="1">
    <citation type="submission" date="2020-04" db="EMBL/GenBank/DDBJ databases">
        <authorList>
            <person name="Alioto T."/>
            <person name="Alioto T."/>
            <person name="Gomez Garrido J."/>
        </authorList>
    </citation>
    <scope>NUCLEOTIDE SEQUENCE</scope>
    <source>
        <strain evidence="6">A484AB</strain>
    </source>
</reference>
<dbReference type="OrthoDB" id="6235974at2759"/>
<dbReference type="InterPro" id="IPR019748">
    <property type="entry name" value="FERM_central"/>
</dbReference>
<dbReference type="SMART" id="SM00295">
    <property type="entry name" value="B41"/>
    <property type="match status" value="1"/>
</dbReference>
<dbReference type="GO" id="GO:0005886">
    <property type="term" value="C:plasma membrane"/>
    <property type="evidence" value="ECO:0007669"/>
    <property type="project" value="UniProtKB-ARBA"/>
</dbReference>
<dbReference type="PROSITE" id="PS50057">
    <property type="entry name" value="FERM_3"/>
    <property type="match status" value="1"/>
</dbReference>
<dbReference type="InterPro" id="IPR019747">
    <property type="entry name" value="FERM_CS"/>
</dbReference>
<dbReference type="Pfam" id="PF09379">
    <property type="entry name" value="FERM_N"/>
    <property type="match status" value="1"/>
</dbReference>
<protein>
    <submittedName>
        <fullName evidence="6">Band 5</fullName>
    </submittedName>
</protein>
<evidence type="ECO:0000256" key="1">
    <source>
        <dbReference type="ARBA" id="ARBA00004282"/>
    </source>
</evidence>
<dbReference type="EMBL" id="CACRXK020000633">
    <property type="protein sequence ID" value="CAB3983608.1"/>
    <property type="molecule type" value="Genomic_DNA"/>
</dbReference>
<dbReference type="GO" id="GO:0031032">
    <property type="term" value="P:actomyosin structure organization"/>
    <property type="evidence" value="ECO:0007669"/>
    <property type="project" value="TreeGrafter"/>
</dbReference>
<dbReference type="Pfam" id="PF08736">
    <property type="entry name" value="FA"/>
    <property type="match status" value="1"/>
</dbReference>
<dbReference type="PROSITE" id="PS00660">
    <property type="entry name" value="FERM_1"/>
    <property type="match status" value="1"/>
</dbReference>
<dbReference type="SUPFAM" id="SSF47031">
    <property type="entry name" value="Second domain of FERM"/>
    <property type="match status" value="1"/>
</dbReference>
<comment type="subcellular location">
    <subcellularLocation>
        <location evidence="1">Cell junction</location>
    </subcellularLocation>
    <subcellularLocation>
        <location evidence="2">Cytoplasm</location>
    </subcellularLocation>
</comment>
<keyword evidence="4" id="KW-0965">Cell junction</keyword>
<dbReference type="GO" id="GO:0005737">
    <property type="term" value="C:cytoplasm"/>
    <property type="evidence" value="ECO:0007669"/>
    <property type="project" value="UniProtKB-SubCell"/>
</dbReference>
<dbReference type="SUPFAM" id="SSF50729">
    <property type="entry name" value="PH domain-like"/>
    <property type="match status" value="1"/>
</dbReference>
<evidence type="ECO:0000256" key="5">
    <source>
        <dbReference type="SAM" id="MobiDB-lite"/>
    </source>
</evidence>
<evidence type="ECO:0000256" key="4">
    <source>
        <dbReference type="ARBA" id="ARBA00022949"/>
    </source>
</evidence>
<dbReference type="FunFam" id="3.10.20.90:FF:000024">
    <property type="entry name" value="Erythrocyte membrane protein band 4.1-like 5"/>
    <property type="match status" value="1"/>
</dbReference>
<dbReference type="Gene3D" id="3.10.20.90">
    <property type="entry name" value="Phosphatidylinositol 3-kinase Catalytic Subunit, Chain A, domain 1"/>
    <property type="match status" value="1"/>
</dbReference>
<dbReference type="InterPro" id="IPR011993">
    <property type="entry name" value="PH-like_dom_sf"/>
</dbReference>
<dbReference type="InterPro" id="IPR018980">
    <property type="entry name" value="FERM_PH-like_C"/>
</dbReference>
<gene>
    <name evidence="6" type="ORF">PACLA_8A087218</name>
</gene>
<organism evidence="6 7">
    <name type="scientific">Paramuricea clavata</name>
    <name type="common">Red gorgonian</name>
    <name type="synonym">Violescent sea-whip</name>
    <dbReference type="NCBI Taxonomy" id="317549"/>
    <lineage>
        <taxon>Eukaryota</taxon>
        <taxon>Metazoa</taxon>
        <taxon>Cnidaria</taxon>
        <taxon>Anthozoa</taxon>
        <taxon>Octocorallia</taxon>
        <taxon>Malacalcyonacea</taxon>
        <taxon>Plexauridae</taxon>
        <taxon>Paramuricea</taxon>
    </lineage>
</organism>
<feature type="region of interest" description="Disordered" evidence="5">
    <location>
        <begin position="532"/>
        <end position="632"/>
    </location>
</feature>
<comment type="caution">
    <text evidence="6">The sequence shown here is derived from an EMBL/GenBank/DDBJ whole genome shotgun (WGS) entry which is preliminary data.</text>
</comment>
<dbReference type="SMART" id="SM01195">
    <property type="entry name" value="FA"/>
    <property type="match status" value="1"/>
</dbReference>
<feature type="compositionally biased region" description="Basic and acidic residues" evidence="5">
    <location>
        <begin position="553"/>
        <end position="570"/>
    </location>
</feature>
<dbReference type="InterPro" id="IPR018979">
    <property type="entry name" value="FERM_N"/>
</dbReference>
<dbReference type="GO" id="GO:0070161">
    <property type="term" value="C:anchoring junction"/>
    <property type="evidence" value="ECO:0007669"/>
    <property type="project" value="UniProtKB-SubCell"/>
</dbReference>
<dbReference type="InterPro" id="IPR035963">
    <property type="entry name" value="FERM_2"/>
</dbReference>
<evidence type="ECO:0000256" key="3">
    <source>
        <dbReference type="ARBA" id="ARBA00022490"/>
    </source>
</evidence>
<dbReference type="Gene3D" id="2.30.30.140">
    <property type="match status" value="1"/>
</dbReference>
<dbReference type="InterPro" id="IPR014847">
    <property type="entry name" value="FA"/>
</dbReference>
<dbReference type="GO" id="GO:0005856">
    <property type="term" value="C:cytoskeleton"/>
    <property type="evidence" value="ECO:0007669"/>
    <property type="project" value="TreeGrafter"/>
</dbReference>
<dbReference type="AlphaFoldDB" id="A0A7D9DE77"/>
<accession>A0A7D9DE77</accession>
<dbReference type="InterPro" id="IPR019749">
    <property type="entry name" value="Band_41_domain"/>
</dbReference>
<dbReference type="PANTHER" id="PTHR23280">
    <property type="entry name" value="4.1 G PROTEIN"/>
    <property type="match status" value="1"/>
</dbReference>
<dbReference type="Gene3D" id="2.30.29.30">
    <property type="entry name" value="Pleckstrin-homology domain (PH domain)/Phosphotyrosine-binding domain (PTB)"/>
    <property type="match status" value="1"/>
</dbReference>
<dbReference type="FunFam" id="1.20.80.10:FF:000003">
    <property type="entry name" value="Tyrosine-protein phosphatase non-receptor type 4"/>
    <property type="match status" value="1"/>
</dbReference>
<evidence type="ECO:0000313" key="6">
    <source>
        <dbReference type="EMBL" id="CAB3983608.1"/>
    </source>
</evidence>
<keyword evidence="7" id="KW-1185">Reference proteome</keyword>
<dbReference type="SMART" id="SM01196">
    <property type="entry name" value="FERM_C"/>
    <property type="match status" value="1"/>
</dbReference>
<name>A0A7D9DE77_PARCT</name>
<sequence>MSLIRRLSRRFSRRGSRPSRRRQDYSDGKCHDKDSIACKVDLLDGTVLSFNLEKKSIGEELINLVDRNLDLIEKEYFGLQFTDSLQVSHWLDPLKRIKKQIRGQPPYTLNFRVKFYAAEPHSLSEELTRYHFFLQLKQDILAKRLNVPLKKLVELAAYSLQSELGDFDPELHEHNYISDFKFIPEQTAELEKEIHRKHRQFAGLNPADCEVNFLKIMRSVESYGMHQYEVMGDKNRNKYHLGLSHKGIIVIKDNAHVATHAWPRIMSLSFKRNHFNIVVEKTENPSVHEPFSFTLASAKASKQMWKAAVESHSFFRLLKTGETPVSTASFFRRGSKFRFSGRTQHQVNSEAKKSARKQMKIERTKSERYSKRSTVGYIRVGSKVWAKALNGDYYKGAVTGLGEKVHIKFNNEDTIAHERDADDCVVFDMDPNPEDIQINTRVIAHWSSISAYLSGTVIKIEGQKYYVHYDDGDKGWNSIRQLRILKPPTYFGPGAKLRARIKKVESFKETSMMARPITMEKPLKAKERRRLENNGETKAPSHAPPPPPNSGNHNERKVSSSKSSDGHNEQRNNSAPRHHSASAAERRTALDKLLNSADVATDVDTGQAVFVHDEERYRNKHATAPPSMRNQR</sequence>
<dbReference type="Pfam" id="PF00373">
    <property type="entry name" value="FERM_M"/>
    <property type="match status" value="1"/>
</dbReference>
<dbReference type="CDD" id="cd14473">
    <property type="entry name" value="FERM_B-lobe"/>
    <property type="match status" value="1"/>
</dbReference>
<dbReference type="SUPFAM" id="SSF54236">
    <property type="entry name" value="Ubiquitin-like"/>
    <property type="match status" value="1"/>
</dbReference>
<dbReference type="PANTHER" id="PTHR23280:SF21">
    <property type="entry name" value="PROTEIN 4.1 HOMOLOG"/>
    <property type="match status" value="1"/>
</dbReference>
<dbReference type="InterPro" id="IPR014352">
    <property type="entry name" value="FERM/acyl-CoA-bd_prot_sf"/>
</dbReference>
<dbReference type="Proteomes" id="UP001152795">
    <property type="component" value="Unassembled WGS sequence"/>
</dbReference>
<dbReference type="InterPro" id="IPR000299">
    <property type="entry name" value="FERM_domain"/>
</dbReference>